<dbReference type="Gene3D" id="2.20.70.10">
    <property type="match status" value="1"/>
</dbReference>
<dbReference type="GO" id="GO:0003676">
    <property type="term" value="F:nucleic acid binding"/>
    <property type="evidence" value="ECO:0007669"/>
    <property type="project" value="InterPro"/>
</dbReference>
<feature type="domain" description="S1 motif" evidence="2">
    <location>
        <begin position="69"/>
        <end position="144"/>
    </location>
</feature>
<dbReference type="SUPFAM" id="SSF110324">
    <property type="entry name" value="Ribosomal L27 protein-like"/>
    <property type="match status" value="1"/>
</dbReference>
<dbReference type="Gene3D" id="2.40.50.100">
    <property type="match status" value="1"/>
</dbReference>
<dbReference type="PANTHER" id="PTHR12686:SF8">
    <property type="entry name" value="EXOSOME COMPLEX COMPONENT CSL4"/>
    <property type="match status" value="1"/>
</dbReference>
<dbReference type="GO" id="GO:0006396">
    <property type="term" value="P:RNA processing"/>
    <property type="evidence" value="ECO:0007669"/>
    <property type="project" value="InterPro"/>
</dbReference>
<proteinExistence type="inferred from homology"/>
<dbReference type="AlphaFoldDB" id="A0A098E729"/>
<evidence type="ECO:0000259" key="2">
    <source>
        <dbReference type="PROSITE" id="PS50126"/>
    </source>
</evidence>
<organism evidence="3">
    <name type="scientific">groundwater metagenome</name>
    <dbReference type="NCBI Taxonomy" id="717931"/>
    <lineage>
        <taxon>unclassified sequences</taxon>
        <taxon>metagenomes</taxon>
        <taxon>ecological metagenomes</taxon>
    </lineage>
</organism>
<dbReference type="NCBIfam" id="NF034126">
    <property type="entry name" value="PRK09521.1"/>
    <property type="match status" value="1"/>
</dbReference>
<dbReference type="GO" id="GO:0005634">
    <property type="term" value="C:nucleus"/>
    <property type="evidence" value="ECO:0007669"/>
    <property type="project" value="UniProtKB-ARBA"/>
</dbReference>
<dbReference type="Pfam" id="PF14382">
    <property type="entry name" value="ECR1_N"/>
    <property type="match status" value="1"/>
</dbReference>
<dbReference type="EMBL" id="CCXY01000078">
    <property type="protein sequence ID" value="CEG11793.1"/>
    <property type="molecule type" value="Genomic_DNA"/>
</dbReference>
<dbReference type="PANTHER" id="PTHR12686">
    <property type="entry name" value="3'-5' EXORIBONUCLEASE CSL4-RELATED"/>
    <property type="match status" value="1"/>
</dbReference>
<dbReference type="Gene3D" id="2.40.50.140">
    <property type="entry name" value="Nucleic acid-binding proteins"/>
    <property type="match status" value="1"/>
</dbReference>
<dbReference type="SUPFAM" id="SSF50249">
    <property type="entry name" value="Nucleic acid-binding proteins"/>
    <property type="match status" value="1"/>
</dbReference>
<reference evidence="3" key="1">
    <citation type="submission" date="2014-09" db="EMBL/GenBank/DDBJ databases">
        <authorList>
            <person name="Probst J Alexander"/>
        </authorList>
    </citation>
    <scope>NUCLEOTIDE SEQUENCE</scope>
</reference>
<dbReference type="SMART" id="SM00316">
    <property type="entry name" value="S1"/>
    <property type="match status" value="1"/>
</dbReference>
<dbReference type="InterPro" id="IPR025721">
    <property type="entry name" value="Exosome_cplx_N_dom"/>
</dbReference>
<dbReference type="GO" id="GO:0000178">
    <property type="term" value="C:exosome (RNase complex)"/>
    <property type="evidence" value="ECO:0007669"/>
    <property type="project" value="UniProtKB-KW"/>
</dbReference>
<evidence type="ECO:0000256" key="1">
    <source>
        <dbReference type="ARBA" id="ARBA00022835"/>
    </source>
</evidence>
<accession>A0A098E729</accession>
<gene>
    <name evidence="3" type="ORF">MSIBF_A1690002</name>
</gene>
<sequence>MIIFNILLDFIQFIMVFIGDYIGTIEEFIPEDGTYVEDGKIYAAVMGDLKQNNEKKIVFNMKLPRLMVGSIVLAEITDVRNNSATAKIIKFLRYKQNVFVSAGIFVSQISDEYADKVSSFLGVGDIVKAKIVRNEKNLIDLSTKGNFGVVKAFCKVCRHELILNKEKIGSKSLICPNCKGAETRKIASDYGEVKDVF</sequence>
<dbReference type="InterPro" id="IPR003029">
    <property type="entry name" value="S1_domain"/>
</dbReference>
<dbReference type="HAMAP" id="MF_00975">
    <property type="entry name" value="Exosome_Csl4"/>
    <property type="match status" value="1"/>
</dbReference>
<dbReference type="InterPro" id="IPR039771">
    <property type="entry name" value="Csl4"/>
</dbReference>
<dbReference type="InterPro" id="IPR012340">
    <property type="entry name" value="NA-bd_OB-fold"/>
</dbReference>
<protein>
    <submittedName>
        <fullName evidence="3">Putative Exosome complex RNA-binding protein Csl4</fullName>
    </submittedName>
</protein>
<name>A0A098E729_9ZZZZ</name>
<evidence type="ECO:0000313" key="3">
    <source>
        <dbReference type="EMBL" id="CEG11793.1"/>
    </source>
</evidence>
<dbReference type="InterPro" id="IPR030850">
    <property type="entry name" value="Exosome_Csl4_arc"/>
</dbReference>
<dbReference type="PROSITE" id="PS50126">
    <property type="entry name" value="S1"/>
    <property type="match status" value="1"/>
</dbReference>
<keyword evidence="1" id="KW-0271">Exosome</keyword>